<feature type="transmembrane region" description="Helical" evidence="1">
    <location>
        <begin position="182"/>
        <end position="199"/>
    </location>
</feature>
<feature type="transmembrane region" description="Helical" evidence="1">
    <location>
        <begin position="149"/>
        <end position="170"/>
    </location>
</feature>
<feature type="transmembrane region" description="Helical" evidence="1">
    <location>
        <begin position="285"/>
        <end position="306"/>
    </location>
</feature>
<evidence type="ECO:0000313" key="3">
    <source>
        <dbReference type="EMBL" id="TNC45945.1"/>
    </source>
</evidence>
<proteinExistence type="predicted"/>
<feature type="transmembrane region" description="Helical" evidence="1">
    <location>
        <begin position="259"/>
        <end position="278"/>
    </location>
</feature>
<evidence type="ECO:0000256" key="1">
    <source>
        <dbReference type="SAM" id="Phobius"/>
    </source>
</evidence>
<dbReference type="PANTHER" id="PTHR23028">
    <property type="entry name" value="ACETYLTRANSFERASE"/>
    <property type="match status" value="1"/>
</dbReference>
<feature type="transmembrane region" description="Helical" evidence="1">
    <location>
        <begin position="205"/>
        <end position="226"/>
    </location>
</feature>
<feature type="transmembrane region" description="Helical" evidence="1">
    <location>
        <begin position="34"/>
        <end position="52"/>
    </location>
</feature>
<keyword evidence="1" id="KW-0812">Transmembrane</keyword>
<dbReference type="InterPro" id="IPR050879">
    <property type="entry name" value="Acyltransferase_3"/>
</dbReference>
<name>A0A5C4MLR1_9RHOB</name>
<keyword evidence="3" id="KW-0012">Acyltransferase</keyword>
<keyword evidence="1" id="KW-1133">Transmembrane helix</keyword>
<feature type="domain" description="Acyltransferase 3" evidence="2">
    <location>
        <begin position="31"/>
        <end position="335"/>
    </location>
</feature>
<keyword evidence="4" id="KW-1185">Reference proteome</keyword>
<dbReference type="GO" id="GO:0016020">
    <property type="term" value="C:membrane"/>
    <property type="evidence" value="ECO:0007669"/>
    <property type="project" value="TreeGrafter"/>
</dbReference>
<sequence>MGGSKLTEATAATPRAFDLPVGRRRDGKLLGLQVLRFAAAFAVVLFHVGSGYQIEFGNEVNPFAFGAAGVDVFFVLSGFIIALTTDPARGTWHFCRRRLVRVVPLYWVLTLGVAMIGLMLPSLLNSTSVTLETLFKSLLFIPYEKPNGAIQPLLFLGWTLNYEMFFYAIYATCLLLGLRSPLAPVMVVLLLVSLGRILSFDNTLWHFYSSPLMIEFALGVGIYLAYDRHPHWFAGRSALFAGFALATFILFRFLPSVPWLLAGALPAAILMASFVAFAPSRSGRLGLLVLLGDASYSLYLVHPYIIQLLSKVAPADLSVPLQLILGSIACAFCIATSLALYRLVELRSQRFLMPQALLRKPEGQRLA</sequence>
<organism evidence="3 4">
    <name type="scientific">Rubellimicrobium rubrum</name>
    <dbReference type="NCBI Taxonomy" id="2585369"/>
    <lineage>
        <taxon>Bacteria</taxon>
        <taxon>Pseudomonadati</taxon>
        <taxon>Pseudomonadota</taxon>
        <taxon>Alphaproteobacteria</taxon>
        <taxon>Rhodobacterales</taxon>
        <taxon>Roseobacteraceae</taxon>
        <taxon>Rubellimicrobium</taxon>
    </lineage>
</organism>
<dbReference type="OrthoDB" id="9796461at2"/>
<dbReference type="Proteomes" id="UP000305887">
    <property type="component" value="Unassembled WGS sequence"/>
</dbReference>
<dbReference type="GO" id="GO:0016747">
    <property type="term" value="F:acyltransferase activity, transferring groups other than amino-acyl groups"/>
    <property type="evidence" value="ECO:0007669"/>
    <property type="project" value="InterPro"/>
</dbReference>
<keyword evidence="1" id="KW-0472">Membrane</keyword>
<feature type="transmembrane region" description="Helical" evidence="1">
    <location>
        <begin position="105"/>
        <end position="124"/>
    </location>
</feature>
<dbReference type="InterPro" id="IPR002656">
    <property type="entry name" value="Acyl_transf_3_dom"/>
</dbReference>
<reference evidence="3 4" key="1">
    <citation type="submission" date="2019-06" db="EMBL/GenBank/DDBJ databases">
        <title>YIM 131921 draft genome.</title>
        <authorList>
            <person name="Jiang L."/>
        </authorList>
    </citation>
    <scope>NUCLEOTIDE SEQUENCE [LARGE SCALE GENOMIC DNA]</scope>
    <source>
        <strain evidence="3 4">YIM 131921</strain>
    </source>
</reference>
<comment type="caution">
    <text evidence="3">The sequence shown here is derived from an EMBL/GenBank/DDBJ whole genome shotgun (WGS) entry which is preliminary data.</text>
</comment>
<evidence type="ECO:0000313" key="4">
    <source>
        <dbReference type="Proteomes" id="UP000305887"/>
    </source>
</evidence>
<dbReference type="EMBL" id="VDFU01000045">
    <property type="protein sequence ID" value="TNC45945.1"/>
    <property type="molecule type" value="Genomic_DNA"/>
</dbReference>
<evidence type="ECO:0000259" key="2">
    <source>
        <dbReference type="Pfam" id="PF01757"/>
    </source>
</evidence>
<accession>A0A5C4MLR1</accession>
<dbReference type="AlphaFoldDB" id="A0A5C4MLR1"/>
<dbReference type="GO" id="GO:0000271">
    <property type="term" value="P:polysaccharide biosynthetic process"/>
    <property type="evidence" value="ECO:0007669"/>
    <property type="project" value="TreeGrafter"/>
</dbReference>
<protein>
    <submittedName>
        <fullName evidence="3">Acyltransferase</fullName>
    </submittedName>
</protein>
<feature type="transmembrane region" description="Helical" evidence="1">
    <location>
        <begin position="321"/>
        <end position="344"/>
    </location>
</feature>
<feature type="transmembrane region" description="Helical" evidence="1">
    <location>
        <begin position="233"/>
        <end position="253"/>
    </location>
</feature>
<gene>
    <name evidence="3" type="ORF">FHG66_19940</name>
</gene>
<feature type="transmembrane region" description="Helical" evidence="1">
    <location>
        <begin position="64"/>
        <end position="84"/>
    </location>
</feature>
<dbReference type="Pfam" id="PF01757">
    <property type="entry name" value="Acyl_transf_3"/>
    <property type="match status" value="1"/>
</dbReference>
<dbReference type="PANTHER" id="PTHR23028:SF131">
    <property type="entry name" value="BLR2367 PROTEIN"/>
    <property type="match status" value="1"/>
</dbReference>
<keyword evidence="3" id="KW-0808">Transferase</keyword>